<sequence>MPVNRSKPQQALQLRAEWTAGGGCDGDQWVFQLTHTDRRASDERHVGAAHLSSLRKDGRAAGIKERFLGCLVVGIDSVNLLQAPVTGPLATIVKRTWTGAKSKKPRNAAVECKTGRDDHHSFGPLKRVSGAECNLVGRWWAECARRYPASPRRQCSRASELPYEIVDSSRAAYRGVGPPRIETRSIRVLPFTDKEYAAQFHQRPSFLSTTRVGERTKERCAKQRMGDVVRWDLRGSDSESVKSTRAIDEKLHCEGLRFPMGRDGRKNGSPGPTTSVQKKEAKSRTMFCRVTTCPDANARQNPGSQDTNSESDEGFARGRTGVVAVLEVGSFSLRGPGMQRVEFQAIDL</sequence>
<accession>A0A4Y7TW75</accession>
<comment type="caution">
    <text evidence="2">The sequence shown here is derived from an EMBL/GenBank/DDBJ whole genome shotgun (WGS) entry which is preliminary data.</text>
</comment>
<evidence type="ECO:0000313" key="2">
    <source>
        <dbReference type="EMBL" id="TEB38430.1"/>
    </source>
</evidence>
<reference evidence="2 3" key="1">
    <citation type="journal article" date="2019" name="Nat. Ecol. Evol.">
        <title>Megaphylogeny resolves global patterns of mushroom evolution.</title>
        <authorList>
            <person name="Varga T."/>
            <person name="Krizsan K."/>
            <person name="Foldi C."/>
            <person name="Dima B."/>
            <person name="Sanchez-Garcia M."/>
            <person name="Sanchez-Ramirez S."/>
            <person name="Szollosi G.J."/>
            <person name="Szarkandi J.G."/>
            <person name="Papp V."/>
            <person name="Albert L."/>
            <person name="Andreopoulos W."/>
            <person name="Angelini C."/>
            <person name="Antonin V."/>
            <person name="Barry K.W."/>
            <person name="Bougher N.L."/>
            <person name="Buchanan P."/>
            <person name="Buyck B."/>
            <person name="Bense V."/>
            <person name="Catcheside P."/>
            <person name="Chovatia M."/>
            <person name="Cooper J."/>
            <person name="Damon W."/>
            <person name="Desjardin D."/>
            <person name="Finy P."/>
            <person name="Geml J."/>
            <person name="Haridas S."/>
            <person name="Hughes K."/>
            <person name="Justo A."/>
            <person name="Karasinski D."/>
            <person name="Kautmanova I."/>
            <person name="Kiss B."/>
            <person name="Kocsube S."/>
            <person name="Kotiranta H."/>
            <person name="LaButti K.M."/>
            <person name="Lechner B.E."/>
            <person name="Liimatainen K."/>
            <person name="Lipzen A."/>
            <person name="Lukacs Z."/>
            <person name="Mihaltcheva S."/>
            <person name="Morgado L.N."/>
            <person name="Niskanen T."/>
            <person name="Noordeloos M.E."/>
            <person name="Ohm R.A."/>
            <person name="Ortiz-Santana B."/>
            <person name="Ovrebo C."/>
            <person name="Racz N."/>
            <person name="Riley R."/>
            <person name="Savchenko A."/>
            <person name="Shiryaev A."/>
            <person name="Soop K."/>
            <person name="Spirin V."/>
            <person name="Szebenyi C."/>
            <person name="Tomsovsky M."/>
            <person name="Tulloss R.E."/>
            <person name="Uehling J."/>
            <person name="Grigoriev I.V."/>
            <person name="Vagvolgyi C."/>
            <person name="Papp T."/>
            <person name="Martin F.M."/>
            <person name="Miettinen O."/>
            <person name="Hibbett D.S."/>
            <person name="Nagy L.G."/>
        </authorList>
    </citation>
    <scope>NUCLEOTIDE SEQUENCE [LARGE SCALE GENOMIC DNA]</scope>
    <source>
        <strain evidence="2 3">FP101781</strain>
    </source>
</reference>
<dbReference type="AlphaFoldDB" id="A0A4Y7TW75"/>
<proteinExistence type="predicted"/>
<dbReference type="EMBL" id="QPFP01000003">
    <property type="protein sequence ID" value="TEB38430.1"/>
    <property type="molecule type" value="Genomic_DNA"/>
</dbReference>
<keyword evidence="3" id="KW-1185">Reference proteome</keyword>
<evidence type="ECO:0000256" key="1">
    <source>
        <dbReference type="SAM" id="MobiDB-lite"/>
    </source>
</evidence>
<organism evidence="2 3">
    <name type="scientific">Coprinellus micaceus</name>
    <name type="common">Glistening ink-cap mushroom</name>
    <name type="synonym">Coprinus micaceus</name>
    <dbReference type="NCBI Taxonomy" id="71717"/>
    <lineage>
        <taxon>Eukaryota</taxon>
        <taxon>Fungi</taxon>
        <taxon>Dikarya</taxon>
        <taxon>Basidiomycota</taxon>
        <taxon>Agaricomycotina</taxon>
        <taxon>Agaricomycetes</taxon>
        <taxon>Agaricomycetidae</taxon>
        <taxon>Agaricales</taxon>
        <taxon>Agaricineae</taxon>
        <taxon>Psathyrellaceae</taxon>
        <taxon>Coprinellus</taxon>
    </lineage>
</organism>
<dbReference type="Proteomes" id="UP000298030">
    <property type="component" value="Unassembled WGS sequence"/>
</dbReference>
<gene>
    <name evidence="2" type="ORF">FA13DRAFT_1705341</name>
</gene>
<name>A0A4Y7TW75_COPMI</name>
<feature type="compositionally biased region" description="Polar residues" evidence="1">
    <location>
        <begin position="298"/>
        <end position="308"/>
    </location>
</feature>
<protein>
    <submittedName>
        <fullName evidence="2">Uncharacterized protein</fullName>
    </submittedName>
</protein>
<evidence type="ECO:0000313" key="3">
    <source>
        <dbReference type="Proteomes" id="UP000298030"/>
    </source>
</evidence>
<feature type="compositionally biased region" description="Basic and acidic residues" evidence="1">
    <location>
        <begin position="257"/>
        <end position="266"/>
    </location>
</feature>
<feature type="region of interest" description="Disordered" evidence="1">
    <location>
        <begin position="257"/>
        <end position="315"/>
    </location>
</feature>